<dbReference type="AlphaFoldDB" id="A0A066UNG0"/>
<dbReference type="GO" id="GO:0003700">
    <property type="term" value="F:DNA-binding transcription factor activity"/>
    <property type="evidence" value="ECO:0007669"/>
    <property type="project" value="InterPro"/>
</dbReference>
<evidence type="ECO:0000256" key="1">
    <source>
        <dbReference type="ARBA" id="ARBA00009437"/>
    </source>
</evidence>
<dbReference type="EMBL" id="JFFR01000013">
    <property type="protein sequence ID" value="KDN28986.1"/>
    <property type="molecule type" value="Genomic_DNA"/>
</dbReference>
<protein>
    <recommendedName>
        <fullName evidence="5">HTH lysR-type domain-containing protein</fullName>
    </recommendedName>
</protein>
<dbReference type="Gene3D" id="3.40.190.290">
    <property type="match status" value="1"/>
</dbReference>
<proteinExistence type="inferred from homology"/>
<gene>
    <name evidence="6" type="ORF">VFDL14_22595</name>
</gene>
<dbReference type="InterPro" id="IPR036390">
    <property type="entry name" value="WH_DNA-bd_sf"/>
</dbReference>
<dbReference type="Proteomes" id="UP000027219">
    <property type="component" value="Unassembled WGS sequence"/>
</dbReference>
<keyword evidence="2" id="KW-0805">Transcription regulation</keyword>
<feature type="domain" description="HTH lysR-type" evidence="5">
    <location>
        <begin position="13"/>
        <end position="69"/>
    </location>
</feature>
<name>A0A066UNG0_9VIBR</name>
<evidence type="ECO:0000259" key="5">
    <source>
        <dbReference type="PROSITE" id="PS50931"/>
    </source>
</evidence>
<evidence type="ECO:0000256" key="4">
    <source>
        <dbReference type="ARBA" id="ARBA00023163"/>
    </source>
</evidence>
<dbReference type="SUPFAM" id="SSF53850">
    <property type="entry name" value="Periplasmic binding protein-like II"/>
    <property type="match status" value="1"/>
</dbReference>
<dbReference type="STRING" id="212667.VFDL14_22595"/>
<dbReference type="PANTHER" id="PTHR30126:SF98">
    <property type="entry name" value="HTH-TYPE TRANSCRIPTIONAL ACTIVATOR BAUR"/>
    <property type="match status" value="1"/>
</dbReference>
<sequence length="312" mass="35840">MAKKTINQFSHSDLRLLNIFKVVVENNGVTPAQDVLGKNKATISIALSDLETRFGFSLCQRGRGGFKLTPEGEVIYRAYLALHEGIDNFTNVINSIDETTRGELRIYIDDNFINHQEMLVTHTLQKVSQKFPNINLYLTMGSSQAAKEKLSHDEVDIAVMQRTTPDAGLTYLDLYKEKEYLYASSNHTIFRRSYLDISKTDILQLPTIQSNYSNSVEWSRYNTKATTDDKEATAFLILTDEFTGYLPSFYAKQWLDSGRMKALRPQDFNNHIDYCVVMKTARSNELLIKTWLDCFDDILREKGYVTNFEALR</sequence>
<keyword evidence="7" id="KW-1185">Reference proteome</keyword>
<dbReference type="OrthoDB" id="8587655at2"/>
<dbReference type="CDD" id="cd05466">
    <property type="entry name" value="PBP2_LTTR_substrate"/>
    <property type="match status" value="1"/>
</dbReference>
<dbReference type="GO" id="GO:0000976">
    <property type="term" value="F:transcription cis-regulatory region binding"/>
    <property type="evidence" value="ECO:0007669"/>
    <property type="project" value="TreeGrafter"/>
</dbReference>
<dbReference type="SUPFAM" id="SSF46785">
    <property type="entry name" value="Winged helix' DNA-binding domain"/>
    <property type="match status" value="1"/>
</dbReference>
<accession>A0A066UNG0</accession>
<dbReference type="InterPro" id="IPR000847">
    <property type="entry name" value="LysR_HTH_N"/>
</dbReference>
<keyword evidence="4" id="KW-0804">Transcription</keyword>
<organism evidence="6 7">
    <name type="scientific">Vibrio fortis</name>
    <dbReference type="NCBI Taxonomy" id="212667"/>
    <lineage>
        <taxon>Bacteria</taxon>
        <taxon>Pseudomonadati</taxon>
        <taxon>Pseudomonadota</taxon>
        <taxon>Gammaproteobacteria</taxon>
        <taxon>Vibrionales</taxon>
        <taxon>Vibrionaceae</taxon>
        <taxon>Vibrio</taxon>
    </lineage>
</organism>
<dbReference type="Pfam" id="PF00126">
    <property type="entry name" value="HTH_1"/>
    <property type="match status" value="1"/>
</dbReference>
<reference evidence="6 7" key="1">
    <citation type="submission" date="2014-02" db="EMBL/GenBank/DDBJ databases">
        <title>Vibrio fortis Dalian14 Genome Sequencing.</title>
        <authorList>
            <person name="Wang Y."/>
            <person name="Song L."/>
            <person name="Liu G."/>
            <person name="Ding J."/>
        </authorList>
    </citation>
    <scope>NUCLEOTIDE SEQUENCE [LARGE SCALE GENOMIC DNA]</scope>
    <source>
        <strain evidence="6 7">Dalian14</strain>
    </source>
</reference>
<dbReference type="InterPro" id="IPR036388">
    <property type="entry name" value="WH-like_DNA-bd_sf"/>
</dbReference>
<dbReference type="InterPro" id="IPR005119">
    <property type="entry name" value="LysR_subst-bd"/>
</dbReference>
<dbReference type="PANTHER" id="PTHR30126">
    <property type="entry name" value="HTH-TYPE TRANSCRIPTIONAL REGULATOR"/>
    <property type="match status" value="1"/>
</dbReference>
<evidence type="ECO:0000256" key="2">
    <source>
        <dbReference type="ARBA" id="ARBA00023015"/>
    </source>
</evidence>
<keyword evidence="3" id="KW-0238">DNA-binding</keyword>
<dbReference type="PROSITE" id="PS50931">
    <property type="entry name" value="HTH_LYSR"/>
    <property type="match status" value="1"/>
</dbReference>
<evidence type="ECO:0000313" key="6">
    <source>
        <dbReference type="EMBL" id="KDN28986.1"/>
    </source>
</evidence>
<comment type="similarity">
    <text evidence="1">Belongs to the LysR transcriptional regulatory family.</text>
</comment>
<evidence type="ECO:0000313" key="7">
    <source>
        <dbReference type="Proteomes" id="UP000027219"/>
    </source>
</evidence>
<dbReference type="RefSeq" id="WP_032550778.1">
    <property type="nucleotide sequence ID" value="NZ_JFFR01000013.1"/>
</dbReference>
<dbReference type="Pfam" id="PF03466">
    <property type="entry name" value="LysR_substrate"/>
    <property type="match status" value="1"/>
</dbReference>
<comment type="caution">
    <text evidence="6">The sequence shown here is derived from an EMBL/GenBank/DDBJ whole genome shotgun (WGS) entry which is preliminary data.</text>
</comment>
<dbReference type="Gene3D" id="1.10.10.10">
    <property type="entry name" value="Winged helix-like DNA-binding domain superfamily/Winged helix DNA-binding domain"/>
    <property type="match status" value="1"/>
</dbReference>
<evidence type="ECO:0000256" key="3">
    <source>
        <dbReference type="ARBA" id="ARBA00023125"/>
    </source>
</evidence>